<keyword evidence="5" id="KW-0067">ATP-binding</keyword>
<dbReference type="PROSITE" id="PS51192">
    <property type="entry name" value="HELICASE_ATP_BIND_1"/>
    <property type="match status" value="1"/>
</dbReference>
<keyword evidence="1" id="KW-0150">Chloroplast</keyword>
<dbReference type="InterPro" id="IPR027417">
    <property type="entry name" value="P-loop_NTPase"/>
</dbReference>
<evidence type="ECO:0000256" key="6">
    <source>
        <dbReference type="SAM" id="MobiDB-lite"/>
    </source>
</evidence>
<comment type="caution">
    <text evidence="8">The sequence shown here is derived from an EMBL/GenBank/DDBJ whole genome shotgun (WGS) entry which is preliminary data.</text>
</comment>
<sequence length="592" mass="65832">MGKTQEYLTKKRNKAARKRLSNTIDFTRGVQAAKRRRKAGRRRICEGMCFSLPTPEDPFNDSYKEHLASEKPQKSQKPKSSGITKGSKSSNVESNNEKERVRTSKASIESSLLGSITIQQSSAKNDVTIEPRCPNYECSSRQHQTLSIDNLRVKWKPNCGKCLMKDNSWTCIGDDAFEVAICALLKAKIIKIDNHEKIVREKSMPLRQYINKLDWMFWEACGKGSDILATGRITGMPTHISNVLAVVGHMGQRIGKQIHGKCPLVLLLVHSKEQALEVRSIFRLLKSQLGIHAVSLHTGTPLEHQIKGLDCTEFDVLVATPERLDELLSINAVSISNISLMIVDGLEDMALSGLSDYLLNIKRKASNNVQTIVSSRAFLPETYHICRKLLQDPICRVISDSSMSQSCACISQNVHVLVSEDKRNQKLQKILSHHIGSREKSISSGSGILVLFQHLQSLLHVKGTIQKDYTVGVLCVNDLNEDSQSAHLIREQFRKGQIDVLLATEDCISQIDLSSVSLIVLHEFTANIESYCKILTTMARFTINGVLYTFCSGATAPLASQLIDVLHKCLQPIPPPLKMLADAAKVVVEKKG</sequence>
<evidence type="ECO:0000256" key="4">
    <source>
        <dbReference type="ARBA" id="ARBA00022806"/>
    </source>
</evidence>
<keyword evidence="1" id="KW-0934">Plastid</keyword>
<dbReference type="SUPFAM" id="SSF52540">
    <property type="entry name" value="P-loop containing nucleoside triphosphate hydrolases"/>
    <property type="match status" value="1"/>
</dbReference>
<evidence type="ECO:0000259" key="7">
    <source>
        <dbReference type="PROSITE" id="PS51192"/>
    </source>
</evidence>
<dbReference type="GO" id="GO:0005524">
    <property type="term" value="F:ATP binding"/>
    <property type="evidence" value="ECO:0007669"/>
    <property type="project" value="UniProtKB-KW"/>
</dbReference>
<evidence type="ECO:0000313" key="9">
    <source>
        <dbReference type="Proteomes" id="UP000825935"/>
    </source>
</evidence>
<dbReference type="GO" id="GO:0003676">
    <property type="term" value="F:nucleic acid binding"/>
    <property type="evidence" value="ECO:0007669"/>
    <property type="project" value="InterPro"/>
</dbReference>
<name>A0A8T2QTR1_CERRI</name>
<feature type="compositionally biased region" description="Basic and acidic residues" evidence="6">
    <location>
        <begin position="62"/>
        <end position="73"/>
    </location>
</feature>
<dbReference type="AlphaFoldDB" id="A0A8T2QTR1"/>
<dbReference type="InterPro" id="IPR014001">
    <property type="entry name" value="Helicase_ATP-bd"/>
</dbReference>
<dbReference type="OMA" id="SICRIPL"/>
<dbReference type="PANTHER" id="PTHR47960">
    <property type="entry name" value="DEAD-BOX ATP-DEPENDENT RNA HELICASE 50"/>
    <property type="match status" value="1"/>
</dbReference>
<evidence type="ECO:0000256" key="2">
    <source>
        <dbReference type="ARBA" id="ARBA00022741"/>
    </source>
</evidence>
<dbReference type="OrthoDB" id="1902637at2759"/>
<feature type="region of interest" description="Disordered" evidence="6">
    <location>
        <begin position="60"/>
        <end position="105"/>
    </location>
</feature>
<dbReference type="Gene3D" id="3.40.50.300">
    <property type="entry name" value="P-loop containing nucleotide triphosphate hydrolases"/>
    <property type="match status" value="2"/>
</dbReference>
<dbReference type="Proteomes" id="UP000825935">
    <property type="component" value="Chromosome 32"/>
</dbReference>
<dbReference type="GO" id="GO:0004386">
    <property type="term" value="F:helicase activity"/>
    <property type="evidence" value="ECO:0007669"/>
    <property type="project" value="UniProtKB-KW"/>
</dbReference>
<keyword evidence="4" id="KW-0347">Helicase</keyword>
<evidence type="ECO:0000256" key="3">
    <source>
        <dbReference type="ARBA" id="ARBA00022801"/>
    </source>
</evidence>
<evidence type="ECO:0000256" key="5">
    <source>
        <dbReference type="ARBA" id="ARBA00022840"/>
    </source>
</evidence>
<dbReference type="InterPro" id="IPR011545">
    <property type="entry name" value="DEAD/DEAH_box_helicase_dom"/>
</dbReference>
<feature type="domain" description="Helicase ATP-binding" evidence="7">
    <location>
        <begin position="223"/>
        <end position="396"/>
    </location>
</feature>
<keyword evidence="9" id="KW-1185">Reference proteome</keyword>
<feature type="compositionally biased region" description="Low complexity" evidence="6">
    <location>
        <begin position="78"/>
        <end position="94"/>
    </location>
</feature>
<feature type="compositionally biased region" description="Basic residues" evidence="6">
    <location>
        <begin position="10"/>
        <end position="20"/>
    </location>
</feature>
<keyword evidence="3" id="KW-0378">Hydrolase</keyword>
<protein>
    <recommendedName>
        <fullName evidence="7">Helicase ATP-binding domain-containing protein</fullName>
    </recommendedName>
</protein>
<organism evidence="8 9">
    <name type="scientific">Ceratopteris richardii</name>
    <name type="common">Triangle waterfern</name>
    <dbReference type="NCBI Taxonomy" id="49495"/>
    <lineage>
        <taxon>Eukaryota</taxon>
        <taxon>Viridiplantae</taxon>
        <taxon>Streptophyta</taxon>
        <taxon>Embryophyta</taxon>
        <taxon>Tracheophyta</taxon>
        <taxon>Polypodiopsida</taxon>
        <taxon>Polypodiidae</taxon>
        <taxon>Polypodiales</taxon>
        <taxon>Pteridineae</taxon>
        <taxon>Pteridaceae</taxon>
        <taxon>Parkerioideae</taxon>
        <taxon>Ceratopteris</taxon>
    </lineage>
</organism>
<accession>A0A8T2QTR1</accession>
<proteinExistence type="predicted"/>
<keyword evidence="2" id="KW-0547">Nucleotide-binding</keyword>
<evidence type="ECO:0000313" key="8">
    <source>
        <dbReference type="EMBL" id="KAH7286990.1"/>
    </source>
</evidence>
<dbReference type="Pfam" id="PF00270">
    <property type="entry name" value="DEAD"/>
    <property type="match status" value="1"/>
</dbReference>
<gene>
    <name evidence="8" type="ORF">KP509_32G031900</name>
</gene>
<evidence type="ECO:0000256" key="1">
    <source>
        <dbReference type="ARBA" id="ARBA00022528"/>
    </source>
</evidence>
<dbReference type="GO" id="GO:0016787">
    <property type="term" value="F:hydrolase activity"/>
    <property type="evidence" value="ECO:0007669"/>
    <property type="project" value="UniProtKB-KW"/>
</dbReference>
<reference evidence="8" key="1">
    <citation type="submission" date="2021-08" db="EMBL/GenBank/DDBJ databases">
        <title>WGS assembly of Ceratopteris richardii.</title>
        <authorList>
            <person name="Marchant D.B."/>
            <person name="Chen G."/>
            <person name="Jenkins J."/>
            <person name="Shu S."/>
            <person name="Leebens-Mack J."/>
            <person name="Grimwood J."/>
            <person name="Schmutz J."/>
            <person name="Soltis P."/>
            <person name="Soltis D."/>
            <person name="Chen Z.-H."/>
        </authorList>
    </citation>
    <scope>NUCLEOTIDE SEQUENCE</scope>
    <source>
        <strain evidence="8">Whitten #5841</strain>
        <tissue evidence="8">Leaf</tissue>
    </source>
</reference>
<dbReference type="EMBL" id="CM035437">
    <property type="protein sequence ID" value="KAH7286990.1"/>
    <property type="molecule type" value="Genomic_DNA"/>
</dbReference>
<feature type="region of interest" description="Disordered" evidence="6">
    <location>
        <begin position="1"/>
        <end position="41"/>
    </location>
</feature>